<sequence>MKCFKVLYNRDKLNDLTNYDLNRRLHRIQTLIQTHHDYKQSELKMMKYL</sequence>
<dbReference type="EMBL" id="KL250898">
    <property type="protein sequence ID" value="KGB37544.1"/>
    <property type="molecule type" value="Genomic_DNA"/>
</dbReference>
<proteinExistence type="predicted"/>
<dbReference type="STRING" id="6185.A0A094ZWJ2"/>
<reference evidence="1" key="1">
    <citation type="journal article" date="2012" name="Nat. Genet.">
        <title>Whole-genome sequence of Schistosoma haematobium.</title>
        <authorList>
            <person name="Young N.D."/>
            <person name="Jex A.R."/>
            <person name="Li B."/>
            <person name="Liu S."/>
            <person name="Yang L."/>
            <person name="Xiong Z."/>
            <person name="Li Y."/>
            <person name="Cantacessi C."/>
            <person name="Hall R.S."/>
            <person name="Xu X."/>
            <person name="Chen F."/>
            <person name="Wu X."/>
            <person name="Zerlotini A."/>
            <person name="Oliveira G."/>
            <person name="Hofmann A."/>
            <person name="Zhang G."/>
            <person name="Fang X."/>
            <person name="Kang Y."/>
            <person name="Campbell B.E."/>
            <person name="Loukas A."/>
            <person name="Ranganathan S."/>
            <person name="Rollinson D."/>
            <person name="Rinaldi G."/>
            <person name="Brindley P.J."/>
            <person name="Yang H."/>
            <person name="Wang J."/>
            <person name="Wang J."/>
            <person name="Gasser R.B."/>
        </authorList>
    </citation>
    <scope>NUCLEOTIDE SEQUENCE [LARGE SCALE GENOMIC DNA]</scope>
</reference>
<protein>
    <submittedName>
        <fullName evidence="1">Uncharacterized protein</fullName>
    </submittedName>
</protein>
<evidence type="ECO:0000313" key="1">
    <source>
        <dbReference type="EMBL" id="KGB37544.1"/>
    </source>
</evidence>
<dbReference type="AlphaFoldDB" id="A0A094ZWJ2"/>
<organism evidence="1">
    <name type="scientific">Schistosoma haematobium</name>
    <name type="common">Blood fluke</name>
    <dbReference type="NCBI Taxonomy" id="6185"/>
    <lineage>
        <taxon>Eukaryota</taxon>
        <taxon>Metazoa</taxon>
        <taxon>Spiralia</taxon>
        <taxon>Lophotrochozoa</taxon>
        <taxon>Platyhelminthes</taxon>
        <taxon>Trematoda</taxon>
        <taxon>Digenea</taxon>
        <taxon>Strigeidida</taxon>
        <taxon>Schistosomatoidea</taxon>
        <taxon>Schistosomatidae</taxon>
        <taxon>Schistosoma</taxon>
    </lineage>
</organism>
<name>A0A094ZWJ2_SCHHA</name>
<gene>
    <name evidence="1" type="ORF">MS3_05890</name>
</gene>
<accession>A0A094ZWJ2</accession>